<keyword evidence="5" id="KW-1185">Reference proteome</keyword>
<dbReference type="InterPro" id="IPR057326">
    <property type="entry name" value="KR_dom"/>
</dbReference>
<evidence type="ECO:0000259" key="3">
    <source>
        <dbReference type="SMART" id="SM00822"/>
    </source>
</evidence>
<evidence type="ECO:0000256" key="1">
    <source>
        <dbReference type="ARBA" id="ARBA00006484"/>
    </source>
</evidence>
<evidence type="ECO:0000256" key="2">
    <source>
        <dbReference type="ARBA" id="ARBA00023002"/>
    </source>
</evidence>
<sequence length="236" mass="25357">MSKNQTYAIIGGTSGIGLALARKLVERGDHVLLGGRSQERLSKTLAELGDRASGRTVEITDRASLAQFFAEAPSLSGLFTPAASYSTGTFAEGDPETSEDLFRAKFWGQYWAIHAALPRLTSDASVLLMSGAASVRPIGAPAYAACNSALEGLARGLAIELNPIRVNCLSPGTTDSELWRKRPAEIRELAYEYWGKLCLVQRPATVEEQAHAALFLLDNTNMTGNTLFSDGGYSLR</sequence>
<dbReference type="InterPro" id="IPR036291">
    <property type="entry name" value="NAD(P)-bd_dom_sf"/>
</dbReference>
<comment type="similarity">
    <text evidence="1">Belongs to the short-chain dehydrogenases/reductases (SDR) family.</text>
</comment>
<organism evidence="4 5">
    <name type="scientific">Agrobacterium genomosp. 13 str. CFBP 6927</name>
    <dbReference type="NCBI Taxonomy" id="1183428"/>
    <lineage>
        <taxon>Bacteria</taxon>
        <taxon>Pseudomonadati</taxon>
        <taxon>Pseudomonadota</taxon>
        <taxon>Alphaproteobacteria</taxon>
        <taxon>Hyphomicrobiales</taxon>
        <taxon>Rhizobiaceae</taxon>
        <taxon>Rhizobium/Agrobacterium group</taxon>
        <taxon>Agrobacterium</taxon>
        <taxon>Agrobacterium tumefaciens complex</taxon>
    </lineage>
</organism>
<proteinExistence type="inferred from homology"/>
<dbReference type="SUPFAM" id="SSF51735">
    <property type="entry name" value="NAD(P)-binding Rossmann-fold domains"/>
    <property type="match status" value="1"/>
</dbReference>
<keyword evidence="2" id="KW-0560">Oxidoreductase</keyword>
<evidence type="ECO:0000313" key="4">
    <source>
        <dbReference type="EMBL" id="CUX66051.1"/>
    </source>
</evidence>
<reference evidence="4 5" key="1">
    <citation type="submission" date="2016-01" db="EMBL/GenBank/DDBJ databases">
        <authorList>
            <person name="Regsiter A."/>
            <person name="william w."/>
        </authorList>
    </citation>
    <scope>NUCLEOTIDE SEQUENCE [LARGE SCALE GENOMIC DNA]</scope>
    <source>
        <strain evidence="4 5">CFBP 6927</strain>
    </source>
</reference>
<dbReference type="Gene3D" id="3.40.50.720">
    <property type="entry name" value="NAD(P)-binding Rossmann-like Domain"/>
    <property type="match status" value="1"/>
</dbReference>
<evidence type="ECO:0000313" key="5">
    <source>
        <dbReference type="Proteomes" id="UP000191812"/>
    </source>
</evidence>
<dbReference type="CDD" id="cd05233">
    <property type="entry name" value="SDR_c"/>
    <property type="match status" value="1"/>
</dbReference>
<feature type="domain" description="Ketoreductase" evidence="3">
    <location>
        <begin position="5"/>
        <end position="189"/>
    </location>
</feature>
<comment type="caution">
    <text evidence="4">The sequence shown here is derived from an EMBL/GenBank/DDBJ whole genome shotgun (WGS) entry which is preliminary data.</text>
</comment>
<dbReference type="InterPro" id="IPR051122">
    <property type="entry name" value="SDR_DHRS6-like"/>
</dbReference>
<protein>
    <submittedName>
        <fullName evidence="4">Short-chain dehydrogenase</fullName>
    </submittedName>
</protein>
<dbReference type="InterPro" id="IPR002347">
    <property type="entry name" value="SDR_fam"/>
</dbReference>
<dbReference type="EMBL" id="FBWH01000048">
    <property type="protein sequence ID" value="CUX66051.1"/>
    <property type="molecule type" value="Genomic_DNA"/>
</dbReference>
<accession>A0ABP2BU33</accession>
<dbReference type="Pfam" id="PF13561">
    <property type="entry name" value="adh_short_C2"/>
    <property type="match status" value="1"/>
</dbReference>
<dbReference type="Proteomes" id="UP000191812">
    <property type="component" value="Unassembled WGS sequence"/>
</dbReference>
<dbReference type="SMART" id="SM00822">
    <property type="entry name" value="PKS_KR"/>
    <property type="match status" value="1"/>
</dbReference>
<dbReference type="PANTHER" id="PTHR43477">
    <property type="entry name" value="DIHYDROANTICAPSIN 7-DEHYDROGENASE"/>
    <property type="match status" value="1"/>
</dbReference>
<name>A0ABP2BU33_9HYPH</name>
<gene>
    <name evidence="4" type="ORF">AGR13a_Lc90373</name>
</gene>
<dbReference type="PRINTS" id="PR00081">
    <property type="entry name" value="GDHRDH"/>
</dbReference>
<dbReference type="PANTHER" id="PTHR43477:SF1">
    <property type="entry name" value="DIHYDROANTICAPSIN 7-DEHYDROGENASE"/>
    <property type="match status" value="1"/>
</dbReference>